<keyword evidence="3" id="KW-0812">Transmembrane</keyword>
<feature type="compositionally biased region" description="Basic and acidic residues" evidence="7">
    <location>
        <begin position="677"/>
        <end position="688"/>
    </location>
</feature>
<accession>A0ABD3N7W5</accession>
<feature type="compositionally biased region" description="Polar residues" evidence="7">
    <location>
        <begin position="81"/>
        <end position="90"/>
    </location>
</feature>
<name>A0ABD3N7W5_9STRA</name>
<keyword evidence="4" id="KW-1133">Transmembrane helix</keyword>
<feature type="region of interest" description="Disordered" evidence="7">
    <location>
        <begin position="466"/>
        <end position="489"/>
    </location>
</feature>
<dbReference type="EMBL" id="JALLBG020000038">
    <property type="protein sequence ID" value="KAL3770647.1"/>
    <property type="molecule type" value="Genomic_DNA"/>
</dbReference>
<dbReference type="Gene3D" id="3.30.70.1350">
    <property type="entry name" value="Cation efflux protein, cytoplasmic domain"/>
    <property type="match status" value="1"/>
</dbReference>
<keyword evidence="12" id="KW-1185">Reference proteome</keyword>
<reference evidence="11 12" key="1">
    <citation type="submission" date="2024-10" db="EMBL/GenBank/DDBJ databases">
        <title>Updated reference genomes for cyclostephanoid diatoms.</title>
        <authorList>
            <person name="Roberts W.R."/>
            <person name="Alverson A.J."/>
        </authorList>
    </citation>
    <scope>NUCLEOTIDE SEQUENCE [LARGE SCALE GENOMIC DNA]</scope>
    <source>
        <strain evidence="11 12">AJA232-27</strain>
    </source>
</reference>
<evidence type="ECO:0000259" key="9">
    <source>
        <dbReference type="Pfam" id="PF09073"/>
    </source>
</evidence>
<comment type="subcellular location">
    <subcellularLocation>
        <location evidence="1">Membrane</location>
        <topology evidence="1">Multi-pass membrane protein</topology>
    </subcellularLocation>
</comment>
<feature type="region of interest" description="Disordered" evidence="7">
    <location>
        <begin position="81"/>
        <end position="106"/>
    </location>
</feature>
<keyword evidence="5" id="KW-0472">Membrane</keyword>
<feature type="region of interest" description="Disordered" evidence="7">
    <location>
        <begin position="741"/>
        <end position="829"/>
    </location>
</feature>
<feature type="domain" description="Bud22" evidence="9">
    <location>
        <begin position="751"/>
        <end position="873"/>
    </location>
</feature>
<dbReference type="Gene3D" id="1.20.1510.10">
    <property type="entry name" value="Cation efflux protein transmembrane domain"/>
    <property type="match status" value="1"/>
</dbReference>
<evidence type="ECO:0000256" key="6">
    <source>
        <dbReference type="SAM" id="Coils"/>
    </source>
</evidence>
<evidence type="ECO:0000256" key="4">
    <source>
        <dbReference type="ARBA" id="ARBA00022989"/>
    </source>
</evidence>
<evidence type="ECO:0000256" key="1">
    <source>
        <dbReference type="ARBA" id="ARBA00004141"/>
    </source>
</evidence>
<keyword evidence="2" id="KW-0813">Transport</keyword>
<dbReference type="GO" id="GO:0016020">
    <property type="term" value="C:membrane"/>
    <property type="evidence" value="ECO:0007669"/>
    <property type="project" value="UniProtKB-SubCell"/>
</dbReference>
<feature type="coiled-coil region" evidence="6">
    <location>
        <begin position="546"/>
        <end position="573"/>
    </location>
</feature>
<feature type="domain" description="Cation efflux protein cytoplasmic" evidence="10">
    <location>
        <begin position="357"/>
        <end position="431"/>
    </location>
</feature>
<dbReference type="InterPro" id="IPR015158">
    <property type="entry name" value="Bud22_dom"/>
</dbReference>
<evidence type="ECO:0000256" key="5">
    <source>
        <dbReference type="ARBA" id="ARBA00023136"/>
    </source>
</evidence>
<feature type="region of interest" description="Disordered" evidence="7">
    <location>
        <begin position="677"/>
        <end position="708"/>
    </location>
</feature>
<feature type="compositionally biased region" description="Acidic residues" evidence="7">
    <location>
        <begin position="743"/>
        <end position="761"/>
    </location>
</feature>
<dbReference type="PANTHER" id="PTHR43840:SF52">
    <property type="entry name" value="CATION EFFLUX FAMILY PROTEIN"/>
    <property type="match status" value="1"/>
</dbReference>
<evidence type="ECO:0000256" key="3">
    <source>
        <dbReference type="ARBA" id="ARBA00022692"/>
    </source>
</evidence>
<feature type="compositionally biased region" description="Basic residues" evidence="7">
    <location>
        <begin position="476"/>
        <end position="486"/>
    </location>
</feature>
<dbReference type="NCBIfam" id="TIGR01297">
    <property type="entry name" value="CDF"/>
    <property type="match status" value="1"/>
</dbReference>
<dbReference type="InterPro" id="IPR027470">
    <property type="entry name" value="Cation_efflux_CTD"/>
</dbReference>
<keyword evidence="6" id="KW-0175">Coiled coil</keyword>
<feature type="region of interest" description="Disordered" evidence="7">
    <location>
        <begin position="841"/>
        <end position="873"/>
    </location>
</feature>
<evidence type="ECO:0000259" key="10">
    <source>
        <dbReference type="Pfam" id="PF16916"/>
    </source>
</evidence>
<dbReference type="InterPro" id="IPR050291">
    <property type="entry name" value="CDF_Transporter"/>
</dbReference>
<organism evidence="11 12">
    <name type="scientific">Discostella pseudostelligera</name>
    <dbReference type="NCBI Taxonomy" id="259834"/>
    <lineage>
        <taxon>Eukaryota</taxon>
        <taxon>Sar</taxon>
        <taxon>Stramenopiles</taxon>
        <taxon>Ochrophyta</taxon>
        <taxon>Bacillariophyta</taxon>
        <taxon>Coscinodiscophyceae</taxon>
        <taxon>Thalassiosirophycidae</taxon>
        <taxon>Stephanodiscales</taxon>
        <taxon>Stephanodiscaceae</taxon>
        <taxon>Discostella</taxon>
    </lineage>
</organism>
<proteinExistence type="predicted"/>
<evidence type="ECO:0000313" key="11">
    <source>
        <dbReference type="EMBL" id="KAL3770647.1"/>
    </source>
</evidence>
<gene>
    <name evidence="11" type="ORF">ACHAWU_004346</name>
</gene>
<dbReference type="AlphaFoldDB" id="A0ABD3N7W5"/>
<dbReference type="InterPro" id="IPR027469">
    <property type="entry name" value="Cation_efflux_TMD_sf"/>
</dbReference>
<feature type="compositionally biased region" description="Basic and acidic residues" evidence="7">
    <location>
        <begin position="799"/>
        <end position="826"/>
    </location>
</feature>
<dbReference type="PANTHER" id="PTHR43840">
    <property type="entry name" value="MITOCHONDRIAL METAL TRANSPORTER 1-RELATED"/>
    <property type="match status" value="1"/>
</dbReference>
<dbReference type="SUPFAM" id="SSF161111">
    <property type="entry name" value="Cation efflux protein transmembrane domain-like"/>
    <property type="match status" value="1"/>
</dbReference>
<feature type="domain" description="Cation efflux protein transmembrane" evidence="8">
    <location>
        <begin position="129"/>
        <end position="351"/>
    </location>
</feature>
<dbReference type="InterPro" id="IPR058533">
    <property type="entry name" value="Cation_efflux_TM"/>
</dbReference>
<evidence type="ECO:0000259" key="8">
    <source>
        <dbReference type="Pfam" id="PF01545"/>
    </source>
</evidence>
<sequence>MTIQRSNYGTVATDAVDATTAGRHRSSSFNSSFTKSLTSLNGVTSRVAFSASTKCHHHATDTDIDELEEYATLNLKKSSCDNNHSNTSPLQLRKPSSSTEDITDDDDENNINAKDFFSHSNLRKFAIDISLWINISITVVKAVAYLETSSLSILAALVDSVLDVVSQFILAYTEHRSSKSRSSARYPAGAARLEPVGVLSCAALMGFASLGVLKESLEKLYIGVIEDESIMGDEDWSSFWSMFSIVVVKLGLYWLCQKVGTVKTAEAAAANNGDTVTEGAVTTSYYVDSTMEALAQDHWNDCLSNVVAAVALFCTFSNEHLWVLDPIGAIFISCYIIFSWYATGKEQIEHLTGKAAPRDFIDELHEMANNFDPKMVVDVVRAYHFGPKFLVELEVVLPRDTLLHESHDLGMELQYEIESREEVERCFVHIDYESRPYDEHVVSKVPELRESIGTNIRTIMSAAADKKGGVNDRNSSKHPMKRKRVRQSPEELHQLELADRYDKMVHACSKLLHKDAKIVKSFECQKIVRSIKAAKESSIESAGQDNNCAEKELPKTSARLATLEKKLEQTKKLDLEALVQVGLKRLGVLSLDPRVHEEFTQGLADVIGTAAESKRRKKSLPQKLDAQAVSQCDDPFFQSLIESMLQHKRLSACLDQLNDKVTEFREWKVSREHILRGDTDPSDAAHEGKKGKKKKRESRNSASENLTMVVAGGFKGRQRGLDLGGHEGASGLFIGSLAGMPAEEYDDGGEGGSDDDGDDYDVNAYQKKKNRPGQRARRAKASAIEARKSGKTWDSSINWREKKQGRNESERKDGGHDRKPRRDESTKLAAAQHIATMGKTWKEEGNAHPSWAAKTAQKSQGIAKFEGKKITFD</sequence>
<evidence type="ECO:0000256" key="2">
    <source>
        <dbReference type="ARBA" id="ARBA00022448"/>
    </source>
</evidence>
<comment type="caution">
    <text evidence="11">The sequence shown here is derived from an EMBL/GenBank/DDBJ whole genome shotgun (WGS) entry which is preliminary data.</text>
</comment>
<dbReference type="SUPFAM" id="SSF160240">
    <property type="entry name" value="Cation efflux protein cytoplasmic domain-like"/>
    <property type="match status" value="1"/>
</dbReference>
<feature type="compositionally biased region" description="Basic residues" evidence="7">
    <location>
        <begin position="766"/>
        <end position="780"/>
    </location>
</feature>
<dbReference type="Pfam" id="PF01545">
    <property type="entry name" value="Cation_efflux"/>
    <property type="match status" value="1"/>
</dbReference>
<evidence type="ECO:0000313" key="12">
    <source>
        <dbReference type="Proteomes" id="UP001530293"/>
    </source>
</evidence>
<dbReference type="Pfam" id="PF09073">
    <property type="entry name" value="BUD22"/>
    <property type="match status" value="1"/>
</dbReference>
<dbReference type="InterPro" id="IPR002524">
    <property type="entry name" value="Cation_efflux"/>
</dbReference>
<dbReference type="Proteomes" id="UP001530293">
    <property type="component" value="Unassembled WGS sequence"/>
</dbReference>
<protein>
    <submittedName>
        <fullName evidence="11">Uncharacterized protein</fullName>
    </submittedName>
</protein>
<dbReference type="Pfam" id="PF16916">
    <property type="entry name" value="ZT_dimer"/>
    <property type="match status" value="1"/>
</dbReference>
<evidence type="ECO:0000256" key="7">
    <source>
        <dbReference type="SAM" id="MobiDB-lite"/>
    </source>
</evidence>
<dbReference type="InterPro" id="IPR036837">
    <property type="entry name" value="Cation_efflux_CTD_sf"/>
</dbReference>